<evidence type="ECO:0000313" key="1">
    <source>
        <dbReference type="EMBL" id="MDR6512728.1"/>
    </source>
</evidence>
<reference evidence="1 2" key="1">
    <citation type="submission" date="2023-07" db="EMBL/GenBank/DDBJ databases">
        <title>Sorghum-associated microbial communities from plants grown in Nebraska, USA.</title>
        <authorList>
            <person name="Schachtman D."/>
        </authorList>
    </citation>
    <scope>NUCLEOTIDE SEQUENCE [LARGE SCALE GENOMIC DNA]</scope>
    <source>
        <strain evidence="1 2">DS1027</strain>
    </source>
</reference>
<comment type="caution">
    <text evidence="1">The sequence shown here is derived from an EMBL/GenBank/DDBJ whole genome shotgun (WGS) entry which is preliminary data.</text>
</comment>
<dbReference type="Proteomes" id="UP001184150">
    <property type="component" value="Unassembled WGS sequence"/>
</dbReference>
<gene>
    <name evidence="1" type="ORF">J2792_003613</name>
</gene>
<sequence>MDLNHLLFQHQVAVMDAQTRQDHRAGSRYDLVRHYETRIARLRQKLGVAAYPEWCTLPAAGSAAAA</sequence>
<keyword evidence="2" id="KW-1185">Reference proteome</keyword>
<dbReference type="EMBL" id="JAVDRD010000011">
    <property type="protein sequence ID" value="MDR6512728.1"/>
    <property type="molecule type" value="Genomic_DNA"/>
</dbReference>
<protein>
    <submittedName>
        <fullName evidence="1">Uncharacterized protein</fullName>
    </submittedName>
</protein>
<organism evidence="1 2">
    <name type="scientific">Novosphingobium capsulatum</name>
    <dbReference type="NCBI Taxonomy" id="13688"/>
    <lineage>
        <taxon>Bacteria</taxon>
        <taxon>Pseudomonadati</taxon>
        <taxon>Pseudomonadota</taxon>
        <taxon>Alphaproteobacteria</taxon>
        <taxon>Sphingomonadales</taxon>
        <taxon>Sphingomonadaceae</taxon>
        <taxon>Novosphingobium</taxon>
    </lineage>
</organism>
<proteinExistence type="predicted"/>
<dbReference type="RefSeq" id="WP_022677012.1">
    <property type="nucleotide sequence ID" value="NZ_CP140000.1"/>
</dbReference>
<evidence type="ECO:0000313" key="2">
    <source>
        <dbReference type="Proteomes" id="UP001184150"/>
    </source>
</evidence>
<accession>A0ABU1MRD5</accession>
<name>A0ABU1MRD5_9SPHN</name>